<sequence>MLQEFNPNQKVNLAKKGQLDLSANLSWWRTWVRARWADTYL</sequence>
<protein>
    <submittedName>
        <fullName evidence="1">Tryptophan operon leader peptide</fullName>
    </submittedName>
</protein>
<reference evidence="1 2" key="1">
    <citation type="submission" date="2019-10" db="EMBL/GenBank/DDBJ databases">
        <title>Complete genome sequence of Vibrio sp. strain THAF100, isolated from non-filtered water from the water column of tank 6 of a marine aquarium containing stony-coral fragments. Water maintained at 26 degree C.</title>
        <authorList>
            <person name="Ruckert C."/>
            <person name="Franco A."/>
            <person name="Kalinowski J."/>
            <person name="Glaeser S."/>
        </authorList>
    </citation>
    <scope>NUCLEOTIDE SEQUENCE [LARGE SCALE GENOMIC DNA]</scope>
    <source>
        <strain evidence="1 2">THAF100</strain>
    </source>
</reference>
<dbReference type="AlphaFoldDB" id="A0A5P9CJW2"/>
<organism evidence="1 2">
    <name type="scientific">Vibrio aquimaris</name>
    <dbReference type="NCBI Taxonomy" id="2587862"/>
    <lineage>
        <taxon>Bacteria</taxon>
        <taxon>Pseudomonadati</taxon>
        <taxon>Pseudomonadota</taxon>
        <taxon>Gammaproteobacteria</taxon>
        <taxon>Vibrionales</taxon>
        <taxon>Vibrionaceae</taxon>
        <taxon>Vibrio</taxon>
    </lineage>
</organism>
<dbReference type="EMBL" id="CP045350">
    <property type="protein sequence ID" value="QFT26525.1"/>
    <property type="molecule type" value="Genomic_DNA"/>
</dbReference>
<dbReference type="InterPro" id="IPR012639">
    <property type="entry name" value="Trp_leader2"/>
</dbReference>
<dbReference type="Proteomes" id="UP000326936">
    <property type="component" value="Chromosome"/>
</dbReference>
<accession>A0A5P9CJW2</accession>
<dbReference type="KEGG" id="vaq:FIV01_08795"/>
<dbReference type="RefSeq" id="WP_152430656.1">
    <property type="nucleotide sequence ID" value="NZ_CBCSDK010000004.1"/>
</dbReference>
<keyword evidence="2" id="KW-1185">Reference proteome</keyword>
<evidence type="ECO:0000313" key="1">
    <source>
        <dbReference type="EMBL" id="QFT26525.1"/>
    </source>
</evidence>
<dbReference type="Pfam" id="PF08056">
    <property type="entry name" value="Trp_leader2"/>
    <property type="match status" value="1"/>
</dbReference>
<dbReference type="OrthoDB" id="5903543at2"/>
<name>A0A5P9CJW2_9VIBR</name>
<proteinExistence type="predicted"/>
<evidence type="ECO:0000313" key="2">
    <source>
        <dbReference type="Proteomes" id="UP000326936"/>
    </source>
</evidence>
<gene>
    <name evidence="1" type="ORF">FIV01_08795</name>
</gene>